<reference evidence="3 4" key="1">
    <citation type="submission" date="2017-06" db="EMBL/GenBank/DDBJ databases">
        <title>Genome sequence of Bacillus sonorensis strain SRCM101395.</title>
        <authorList>
            <person name="Cho S.H."/>
        </authorList>
    </citation>
    <scope>NUCLEOTIDE SEQUENCE [LARGE SCALE GENOMIC DNA]</scope>
    <source>
        <strain evidence="3 4">SRCM101395</strain>
    </source>
</reference>
<dbReference type="InterPro" id="IPR029063">
    <property type="entry name" value="SAM-dependent_MTases_sf"/>
</dbReference>
<accession>A0ABM6LKS1</accession>
<keyword evidence="3" id="KW-0808">Transferase</keyword>
<dbReference type="Proteomes" id="UP000196877">
    <property type="component" value="Chromosome"/>
</dbReference>
<dbReference type="Pfam" id="PF21302">
    <property type="entry name" value="Zn_ribbon_RlmA"/>
    <property type="match status" value="1"/>
</dbReference>
<dbReference type="Gene3D" id="3.40.50.150">
    <property type="entry name" value="Vaccinia Virus protein VP39"/>
    <property type="match status" value="1"/>
</dbReference>
<name>A0ABM6LKS1_9BACI</name>
<dbReference type="PIRSF" id="PIRSF018249">
    <property type="entry name" value="MyrA_prd"/>
    <property type="match status" value="1"/>
</dbReference>
<keyword evidence="4" id="KW-1185">Reference proteome</keyword>
<dbReference type="RefSeq" id="WP_006638258.1">
    <property type="nucleotide sequence ID" value="NZ_BORD01000004.1"/>
</dbReference>
<gene>
    <name evidence="3" type="ORF">S101395_03199</name>
</gene>
<dbReference type="GeneID" id="92852860"/>
<sequence length="294" mass="32731">MKKRLQSAALMGRFETMFQCPMCAAEMTVADRKSLICKIGHTFDIARQGYVNVMTHSPAVKYDKGLFEARRTIAGSGFFEPLCEALADRIKRAGLPAGKTVKILDAGCGEGSHLARITEELQIRSGRRLLGVGMDLSKAGIIAAARQDREAIWCVADLANAPFRNRSMDVILSILSPSNYAEFKRLVSDDGIVIKVIPKSGYLQELREAFFDAPQKLAYSNQDTADRFCAHFDLEDRMELTYSSVLTQRLLLPLINMTPLSWTAEKDRINSFLKKESAAITVDLDVFIGRKKAK</sequence>
<proteinExistence type="predicted"/>
<dbReference type="CDD" id="cd02440">
    <property type="entry name" value="AdoMet_MTases"/>
    <property type="match status" value="1"/>
</dbReference>
<evidence type="ECO:0000313" key="3">
    <source>
        <dbReference type="EMBL" id="ASB89706.1"/>
    </source>
</evidence>
<feature type="domain" description="23S rRNA (guanine(745)-N(1))-methyltransferase N-terminal" evidence="2">
    <location>
        <begin position="18"/>
        <end position="54"/>
    </location>
</feature>
<keyword evidence="3" id="KW-0489">Methyltransferase</keyword>
<dbReference type="InterPro" id="IPR041698">
    <property type="entry name" value="Methyltransf_25"/>
</dbReference>
<feature type="domain" description="Methyltransferase" evidence="1">
    <location>
        <begin position="103"/>
        <end position="176"/>
    </location>
</feature>
<dbReference type="EMBL" id="CP021920">
    <property type="protein sequence ID" value="ASB89706.1"/>
    <property type="molecule type" value="Genomic_DNA"/>
</dbReference>
<dbReference type="GO" id="GO:0052911">
    <property type="term" value="F:23S rRNA (guanine(745)-N(1))-methyltransferase activity"/>
    <property type="evidence" value="ECO:0007669"/>
    <property type="project" value="UniProtKB-EC"/>
</dbReference>
<evidence type="ECO:0000259" key="2">
    <source>
        <dbReference type="Pfam" id="PF21302"/>
    </source>
</evidence>
<evidence type="ECO:0000259" key="1">
    <source>
        <dbReference type="Pfam" id="PF13649"/>
    </source>
</evidence>
<organism evidence="3 4">
    <name type="scientific">Bacillus sonorensis</name>
    <dbReference type="NCBI Taxonomy" id="119858"/>
    <lineage>
        <taxon>Bacteria</taxon>
        <taxon>Bacillati</taxon>
        <taxon>Bacillota</taxon>
        <taxon>Bacilli</taxon>
        <taxon>Bacillales</taxon>
        <taxon>Bacillaceae</taxon>
        <taxon>Bacillus</taxon>
    </lineage>
</organism>
<dbReference type="InterPro" id="IPR048647">
    <property type="entry name" value="RlmA_N"/>
</dbReference>
<dbReference type="Pfam" id="PF13649">
    <property type="entry name" value="Methyltransf_25"/>
    <property type="match status" value="1"/>
</dbReference>
<dbReference type="SUPFAM" id="SSF53335">
    <property type="entry name" value="S-adenosyl-L-methionine-dependent methyltransferases"/>
    <property type="match status" value="1"/>
</dbReference>
<evidence type="ECO:0000313" key="4">
    <source>
        <dbReference type="Proteomes" id="UP000196877"/>
    </source>
</evidence>
<protein>
    <submittedName>
        <fullName evidence="3">23S rRNA (Guanine(745)-N(1))-methyltransferase</fullName>
        <ecNumber evidence="3">2.1.1.187</ecNumber>
    </submittedName>
</protein>
<dbReference type="InterPro" id="IPR016718">
    <property type="entry name" value="rRNA_m1G-MeTrfase_A_prd"/>
</dbReference>
<dbReference type="EC" id="2.1.1.187" evidence="3"/>